<dbReference type="PANTHER" id="PTHR42028">
    <property type="entry name" value="CHROMOSOME 1, WHOLE GENOME SHOTGUN SEQUENCE"/>
    <property type="match status" value="1"/>
</dbReference>
<keyword evidence="2" id="KW-0732">Signal</keyword>
<protein>
    <recommendedName>
        <fullName evidence="3">DUF7137 domain-containing protein</fullName>
    </recommendedName>
</protein>
<dbReference type="STRING" id="5454.A0A163M419"/>
<evidence type="ECO:0000259" key="3">
    <source>
        <dbReference type="Pfam" id="PF23585"/>
    </source>
</evidence>
<feature type="chain" id="PRO_5043769476" description="DUF7137 domain-containing protein" evidence="2">
    <location>
        <begin position="20"/>
        <end position="291"/>
    </location>
</feature>
<dbReference type="OrthoDB" id="2435509at2759"/>
<evidence type="ECO:0000313" key="5">
    <source>
        <dbReference type="Proteomes" id="UP000076837"/>
    </source>
</evidence>
<reference evidence="4 5" key="1">
    <citation type="journal article" date="2016" name="Sci. Rep.">
        <title>Draft genome sequencing and secretome analysis of fungal phytopathogen Ascochyta rabiei provides insight into the necrotrophic effector repertoire.</title>
        <authorList>
            <person name="Verma S."/>
            <person name="Gazara R.K."/>
            <person name="Nizam S."/>
            <person name="Parween S."/>
            <person name="Chattopadhyay D."/>
            <person name="Verma P.K."/>
        </authorList>
    </citation>
    <scope>NUCLEOTIDE SEQUENCE [LARGE SCALE GENOMIC DNA]</scope>
    <source>
        <strain evidence="4 5">ArDII</strain>
    </source>
</reference>
<accession>A0A163M419</accession>
<sequence length="291" mass="30554">MRPSQLLAAVLAMSSLTAAMPDAFANIHGLGDVRNIFARQDNKPASDSASASASASASEQQQSSDQPTRTTAAESSGKASATNSDNNDDSKTTDKASASGSQKASGSKTSGKSKVTSYDNRLPAGGISMVTPGPLAGPQFYKVGDNVTFAWNYTSLSQTPSAIDILASCTANQATYTIAVNQSAAETSVVWNTNLTRSGQPPFLTEKYTLLIYDAQSSASAAPRAGYLAVFNSFTFGMYTPQPYVPLDEFSCAICNGALSHTEKMTLRAVLLTTGTTLGSLLYFTYTFGLW</sequence>
<feature type="domain" description="DUF7137" evidence="3">
    <location>
        <begin position="122"/>
        <end position="253"/>
    </location>
</feature>
<evidence type="ECO:0000256" key="1">
    <source>
        <dbReference type="SAM" id="MobiDB-lite"/>
    </source>
</evidence>
<proteinExistence type="predicted"/>
<evidence type="ECO:0000256" key="2">
    <source>
        <dbReference type="SAM" id="SignalP"/>
    </source>
</evidence>
<name>A0A163M419_DIDRA</name>
<organism evidence="4 5">
    <name type="scientific">Didymella rabiei</name>
    <name type="common">Chickpea ascochyta blight fungus</name>
    <name type="synonym">Mycosphaerella rabiei</name>
    <dbReference type="NCBI Taxonomy" id="5454"/>
    <lineage>
        <taxon>Eukaryota</taxon>
        <taxon>Fungi</taxon>
        <taxon>Dikarya</taxon>
        <taxon>Ascomycota</taxon>
        <taxon>Pezizomycotina</taxon>
        <taxon>Dothideomycetes</taxon>
        <taxon>Pleosporomycetidae</taxon>
        <taxon>Pleosporales</taxon>
        <taxon>Pleosporineae</taxon>
        <taxon>Didymellaceae</taxon>
        <taxon>Ascochyta</taxon>
    </lineage>
</organism>
<dbReference type="PANTHER" id="PTHR42028:SF1">
    <property type="entry name" value="YALI0E30657P"/>
    <property type="match status" value="1"/>
</dbReference>
<dbReference type="Proteomes" id="UP000076837">
    <property type="component" value="Unassembled WGS sequence"/>
</dbReference>
<dbReference type="AlphaFoldDB" id="A0A163M419"/>
<feature type="compositionally biased region" description="Low complexity" evidence="1">
    <location>
        <begin position="95"/>
        <end position="114"/>
    </location>
</feature>
<dbReference type="InterPro" id="IPR055561">
    <property type="entry name" value="DUF7137"/>
</dbReference>
<feature type="compositionally biased region" description="Low complexity" evidence="1">
    <location>
        <begin position="45"/>
        <end position="66"/>
    </location>
</feature>
<keyword evidence="5" id="KW-1185">Reference proteome</keyword>
<dbReference type="Pfam" id="PF23585">
    <property type="entry name" value="DUF7137"/>
    <property type="match status" value="1"/>
</dbReference>
<dbReference type="EMBL" id="JYNV01000019">
    <property type="protein sequence ID" value="KZM28381.1"/>
    <property type="molecule type" value="Genomic_DNA"/>
</dbReference>
<comment type="caution">
    <text evidence="4">The sequence shown here is derived from an EMBL/GenBank/DDBJ whole genome shotgun (WGS) entry which is preliminary data.</text>
</comment>
<gene>
    <name evidence="4" type="ORF">ST47_g454</name>
</gene>
<feature type="region of interest" description="Disordered" evidence="1">
    <location>
        <begin position="42"/>
        <end position="124"/>
    </location>
</feature>
<evidence type="ECO:0000313" key="4">
    <source>
        <dbReference type="EMBL" id="KZM28381.1"/>
    </source>
</evidence>
<feature type="signal peptide" evidence="2">
    <location>
        <begin position="1"/>
        <end position="19"/>
    </location>
</feature>